<evidence type="ECO:0000313" key="3">
    <source>
        <dbReference type="EMBL" id="PZR82270.1"/>
    </source>
</evidence>
<gene>
    <name evidence="3" type="ORF">DLM65_04160</name>
    <name evidence="2" type="ORF">JF886_12040</name>
</gene>
<organism evidence="3 4">
    <name type="scientific">Candidatus Aeolococcus gillhamiae</name>
    <dbReference type="NCBI Taxonomy" id="3127015"/>
    <lineage>
        <taxon>Bacteria</taxon>
        <taxon>Bacillati</taxon>
        <taxon>Candidatus Dormiibacterota</taxon>
        <taxon>Candidatus Dormibacteria</taxon>
        <taxon>Candidatus Aeolococcales</taxon>
        <taxon>Candidatus Aeolococcaceae</taxon>
        <taxon>Candidatus Aeolococcus</taxon>
    </lineage>
</organism>
<dbReference type="InterPro" id="IPR008136">
    <property type="entry name" value="CinA_C"/>
</dbReference>
<feature type="domain" description="CinA C-terminal" evidence="1">
    <location>
        <begin position="21"/>
        <end position="163"/>
    </location>
</feature>
<dbReference type="RefSeq" id="WP_337312789.1">
    <property type="nucleotide sequence ID" value="NZ_JAEKNS010000124.1"/>
</dbReference>
<dbReference type="SUPFAM" id="SSF142433">
    <property type="entry name" value="CinA-like"/>
    <property type="match status" value="1"/>
</dbReference>
<dbReference type="EMBL" id="JAEKNS010000124">
    <property type="protein sequence ID" value="MBJ7595566.1"/>
    <property type="molecule type" value="Genomic_DNA"/>
</dbReference>
<comment type="caution">
    <text evidence="3">The sequence shown here is derived from an EMBL/GenBank/DDBJ whole genome shotgun (WGS) entry which is preliminary data.</text>
</comment>
<accession>A0A2W5ZA68</accession>
<dbReference type="InterPro" id="IPR036653">
    <property type="entry name" value="CinA-like_C"/>
</dbReference>
<evidence type="ECO:0000313" key="2">
    <source>
        <dbReference type="EMBL" id="MBJ7595566.1"/>
    </source>
</evidence>
<sequence length="166" mass="16609">MAGEESAPRLAELFPDSVVAGELLRSRGWTVAVAESCTGGLLGAALTAVPGSSVYVLGGVIAYDNAVKEHLLGVDARLLEQQGAVSEDVAAAMARGAQERLGADVGLGITGVAGPGAEGGKPAGLVFVAITSPGGGRVVRLEGDRGRDRNRANAVVAALRLVVEAP</sequence>
<evidence type="ECO:0000313" key="5">
    <source>
        <dbReference type="Proteomes" id="UP000606991"/>
    </source>
</evidence>
<evidence type="ECO:0000259" key="1">
    <source>
        <dbReference type="Pfam" id="PF02464"/>
    </source>
</evidence>
<dbReference type="EMBL" id="QHBU01000077">
    <property type="protein sequence ID" value="PZR82270.1"/>
    <property type="molecule type" value="Genomic_DNA"/>
</dbReference>
<name>A0A2W5ZA68_9BACT</name>
<dbReference type="Proteomes" id="UP000248724">
    <property type="component" value="Unassembled WGS sequence"/>
</dbReference>
<dbReference type="Pfam" id="PF02464">
    <property type="entry name" value="CinA"/>
    <property type="match status" value="1"/>
</dbReference>
<accession>A0A934N4F3</accession>
<evidence type="ECO:0000313" key="4">
    <source>
        <dbReference type="Proteomes" id="UP000248724"/>
    </source>
</evidence>
<dbReference type="AlphaFoldDB" id="A0A2W5ZA68"/>
<reference evidence="3 4" key="1">
    <citation type="journal article" date="2017" name="Nature">
        <title>Atmospheric trace gases support primary production in Antarctic desert surface soil.</title>
        <authorList>
            <person name="Ji M."/>
            <person name="Greening C."/>
            <person name="Vanwonterghem I."/>
            <person name="Carere C.R."/>
            <person name="Bay S.K."/>
            <person name="Steen J.A."/>
            <person name="Montgomery K."/>
            <person name="Lines T."/>
            <person name="Beardall J."/>
            <person name="van Dorst J."/>
            <person name="Snape I."/>
            <person name="Stott M.B."/>
            <person name="Hugenholtz P."/>
            <person name="Ferrari B.C."/>
        </authorList>
    </citation>
    <scope>NUCLEOTIDE SEQUENCE [LARGE SCALE GENOMIC DNA]</scope>
    <source>
        <strain evidence="3">RRmetagenome_bin12</strain>
    </source>
</reference>
<proteinExistence type="predicted"/>
<dbReference type="NCBIfam" id="TIGR00199">
    <property type="entry name" value="PncC_domain"/>
    <property type="match status" value="1"/>
</dbReference>
<dbReference type="Proteomes" id="UP000606991">
    <property type="component" value="Unassembled WGS sequence"/>
</dbReference>
<protein>
    <submittedName>
        <fullName evidence="3">Competence protein</fullName>
    </submittedName>
    <submittedName>
        <fullName evidence="2">Nicotinamide-nucleotide amidohydrolase family protein</fullName>
    </submittedName>
</protein>
<dbReference type="Gene3D" id="3.90.950.20">
    <property type="entry name" value="CinA-like"/>
    <property type="match status" value="1"/>
</dbReference>
<reference evidence="3" key="2">
    <citation type="submission" date="2018-05" db="EMBL/GenBank/DDBJ databases">
        <authorList>
            <person name="Ferrari B."/>
        </authorList>
    </citation>
    <scope>NUCLEOTIDE SEQUENCE</scope>
    <source>
        <strain evidence="3">RRmetagenome_bin12</strain>
    </source>
</reference>
<reference evidence="2 5" key="3">
    <citation type="submission" date="2020-10" db="EMBL/GenBank/DDBJ databases">
        <title>Ca. Dormibacterota MAGs.</title>
        <authorList>
            <person name="Montgomery K."/>
        </authorList>
    </citation>
    <scope>NUCLEOTIDE SEQUENCE [LARGE SCALE GENOMIC DNA]</scope>
    <source>
        <strain evidence="2">SC8812_S17_18</strain>
    </source>
</reference>